<name>A0A329TR92_9FIRM</name>
<evidence type="ECO:0000313" key="15">
    <source>
        <dbReference type="Proteomes" id="UP000251144"/>
    </source>
</evidence>
<dbReference type="PANTHER" id="PTHR30478:SF0">
    <property type="entry name" value="BETA SLIDING CLAMP"/>
    <property type="match status" value="1"/>
</dbReference>
<comment type="similarity">
    <text evidence="2">Belongs to the beta sliding clamp family.</text>
</comment>
<reference evidence="14 15" key="1">
    <citation type="submission" date="2018-02" db="EMBL/GenBank/DDBJ databases">
        <title>Complete genome sequencing of Faecalibacterium prausnitzii strains isolated from the human gut.</title>
        <authorList>
            <person name="Fitzgerald B.C."/>
            <person name="Shkoporov A.N."/>
            <person name="Ross P.R."/>
            <person name="Hill C."/>
        </authorList>
    </citation>
    <scope>NUCLEOTIDE SEQUENCE [LARGE SCALE GENOMIC DNA]</scope>
    <source>
        <strain evidence="14 15">APC942/32-1</strain>
    </source>
</reference>
<dbReference type="Gene3D" id="3.10.150.10">
    <property type="entry name" value="DNA Polymerase III, subunit A, domain 2"/>
    <property type="match status" value="1"/>
</dbReference>
<comment type="subcellular location">
    <subcellularLocation>
        <location evidence="1">Cytoplasm</location>
    </subcellularLocation>
</comment>
<proteinExistence type="inferred from homology"/>
<dbReference type="GO" id="GO:0005737">
    <property type="term" value="C:cytoplasm"/>
    <property type="evidence" value="ECO:0007669"/>
    <property type="project" value="UniProtKB-SubCell"/>
</dbReference>
<evidence type="ECO:0000256" key="10">
    <source>
        <dbReference type="ARBA" id="ARBA00030988"/>
    </source>
</evidence>
<evidence type="ECO:0000256" key="11">
    <source>
        <dbReference type="ARBA" id="ARBA00033276"/>
    </source>
</evidence>
<evidence type="ECO:0000259" key="13">
    <source>
        <dbReference type="Pfam" id="PF02768"/>
    </source>
</evidence>
<dbReference type="Proteomes" id="UP000251144">
    <property type="component" value="Unassembled WGS sequence"/>
</dbReference>
<dbReference type="GO" id="GO:0008408">
    <property type="term" value="F:3'-5' exonuclease activity"/>
    <property type="evidence" value="ECO:0007669"/>
    <property type="project" value="InterPro"/>
</dbReference>
<dbReference type="Pfam" id="PF02767">
    <property type="entry name" value="DNA_pol3_beta_2"/>
    <property type="match status" value="1"/>
</dbReference>
<feature type="domain" description="DNA polymerase III beta sliding clamp C-terminal" evidence="13">
    <location>
        <begin position="258"/>
        <end position="362"/>
    </location>
</feature>
<keyword evidence="6" id="KW-0548">Nucleotidyltransferase</keyword>
<evidence type="ECO:0000256" key="5">
    <source>
        <dbReference type="ARBA" id="ARBA00022679"/>
    </source>
</evidence>
<feature type="domain" description="DNA polymerase III beta sliding clamp central" evidence="12">
    <location>
        <begin position="137"/>
        <end position="242"/>
    </location>
</feature>
<dbReference type="PANTHER" id="PTHR30478">
    <property type="entry name" value="DNA POLYMERASE III SUBUNIT BETA"/>
    <property type="match status" value="1"/>
</dbReference>
<keyword evidence="8" id="KW-0239">DNA-directed DNA polymerase</keyword>
<dbReference type="GO" id="GO:0003677">
    <property type="term" value="F:DNA binding"/>
    <property type="evidence" value="ECO:0007669"/>
    <property type="project" value="UniProtKB-KW"/>
</dbReference>
<sequence length="375" mass="40693">MSSSVETILRKEKTMKFERSEIGALFSKLRTAVPEVRAVGNDSTGILLSGPDAFATNLELSIRAELSSPVPQGVVIPPRGVDFISGAVAPEININVTKSGLVIESGTARARLSTTPAENYPTFDGPGKDAKRCVVRANDLSWAISKVLYAVSKEDRHPAHKGLCFSHNGDDTLEICALDGYRMAISRIDCTADGNFKFVLPAATAKAIDTLCLDGSVSIERDRKKAVFSDNNFEVKSRLIAEPFLDYSKIVAQKSGGTRIVLDRKELLGVLGRVKLARSADAKEKSTLVMDLEPGGTGRASMRSTIAQMNEEFSFNGKLDERLRIGFNLEFLSEALKSMEGDEVSAWVVGPLSPVKLIEPQYEALVLPVKVKEEA</sequence>
<evidence type="ECO:0000256" key="3">
    <source>
        <dbReference type="ARBA" id="ARBA00021035"/>
    </source>
</evidence>
<dbReference type="InterPro" id="IPR046938">
    <property type="entry name" value="DNA_clamp_sf"/>
</dbReference>
<dbReference type="InterPro" id="IPR022635">
    <property type="entry name" value="DNA_polIII_beta_C"/>
</dbReference>
<dbReference type="InterPro" id="IPR022637">
    <property type="entry name" value="DNA_polIII_beta_cen"/>
</dbReference>
<evidence type="ECO:0000256" key="4">
    <source>
        <dbReference type="ARBA" id="ARBA00022490"/>
    </source>
</evidence>
<evidence type="ECO:0000256" key="2">
    <source>
        <dbReference type="ARBA" id="ARBA00010752"/>
    </source>
</evidence>
<evidence type="ECO:0000259" key="12">
    <source>
        <dbReference type="Pfam" id="PF02767"/>
    </source>
</evidence>
<evidence type="ECO:0000256" key="1">
    <source>
        <dbReference type="ARBA" id="ARBA00004496"/>
    </source>
</evidence>
<dbReference type="OrthoDB" id="8421503at2"/>
<evidence type="ECO:0000256" key="7">
    <source>
        <dbReference type="ARBA" id="ARBA00022705"/>
    </source>
</evidence>
<organism evidence="14 15">
    <name type="scientific">Faecalibacterium prausnitzii</name>
    <dbReference type="NCBI Taxonomy" id="853"/>
    <lineage>
        <taxon>Bacteria</taxon>
        <taxon>Bacillati</taxon>
        <taxon>Bacillota</taxon>
        <taxon>Clostridia</taxon>
        <taxon>Eubacteriales</taxon>
        <taxon>Oscillospiraceae</taxon>
        <taxon>Faecalibacterium</taxon>
    </lineage>
</organism>
<dbReference type="GO" id="GO:0003887">
    <property type="term" value="F:DNA-directed DNA polymerase activity"/>
    <property type="evidence" value="ECO:0007669"/>
    <property type="project" value="UniProtKB-KW"/>
</dbReference>
<dbReference type="CDD" id="cd00140">
    <property type="entry name" value="beta_clamp"/>
    <property type="match status" value="1"/>
</dbReference>
<gene>
    <name evidence="14" type="ORF">C4N26_13190</name>
</gene>
<comment type="caution">
    <text evidence="14">The sequence shown here is derived from an EMBL/GenBank/DDBJ whole genome shotgun (WGS) entry which is preliminary data.</text>
</comment>
<protein>
    <recommendedName>
        <fullName evidence="3">Beta sliding clamp</fullName>
    </recommendedName>
    <alternativeName>
        <fullName evidence="11">Beta-clamp processivity factor</fullName>
    </alternativeName>
    <alternativeName>
        <fullName evidence="10">DNA polymerase III beta sliding clamp subunit</fullName>
    </alternativeName>
</protein>
<dbReference type="SUPFAM" id="SSF55979">
    <property type="entry name" value="DNA clamp"/>
    <property type="match status" value="2"/>
</dbReference>
<dbReference type="Pfam" id="PF02768">
    <property type="entry name" value="DNA_pol3_beta_3"/>
    <property type="match status" value="1"/>
</dbReference>
<dbReference type="EMBL" id="PRLB01000016">
    <property type="protein sequence ID" value="RAW51825.1"/>
    <property type="molecule type" value="Genomic_DNA"/>
</dbReference>
<dbReference type="GO" id="GO:0009360">
    <property type="term" value="C:DNA polymerase III complex"/>
    <property type="evidence" value="ECO:0007669"/>
    <property type="project" value="InterPro"/>
</dbReference>
<keyword evidence="9" id="KW-0238">DNA-binding</keyword>
<accession>A0A329TR92</accession>
<keyword evidence="7" id="KW-0235">DNA replication</keyword>
<keyword evidence="4" id="KW-0963">Cytoplasm</keyword>
<dbReference type="GO" id="GO:0006271">
    <property type="term" value="P:DNA strand elongation involved in DNA replication"/>
    <property type="evidence" value="ECO:0007669"/>
    <property type="project" value="TreeGrafter"/>
</dbReference>
<evidence type="ECO:0000256" key="9">
    <source>
        <dbReference type="ARBA" id="ARBA00023125"/>
    </source>
</evidence>
<dbReference type="AlphaFoldDB" id="A0A329TR92"/>
<keyword evidence="5" id="KW-0808">Transferase</keyword>
<evidence type="ECO:0000256" key="8">
    <source>
        <dbReference type="ARBA" id="ARBA00022932"/>
    </source>
</evidence>
<dbReference type="InterPro" id="IPR001001">
    <property type="entry name" value="DNA_polIII_beta"/>
</dbReference>
<dbReference type="Gene3D" id="3.70.10.10">
    <property type="match status" value="1"/>
</dbReference>
<evidence type="ECO:0000313" key="14">
    <source>
        <dbReference type="EMBL" id="RAW51825.1"/>
    </source>
</evidence>
<evidence type="ECO:0000256" key="6">
    <source>
        <dbReference type="ARBA" id="ARBA00022695"/>
    </source>
</evidence>
<dbReference type="SMART" id="SM00480">
    <property type="entry name" value="POL3Bc"/>
    <property type="match status" value="1"/>
</dbReference>